<name>A0A1H5G6Y1_PSEAG</name>
<feature type="signal peptide" evidence="1">
    <location>
        <begin position="1"/>
        <end position="21"/>
    </location>
</feature>
<keyword evidence="1" id="KW-0732">Signal</keyword>
<sequence>MAVRWLFFAVLLTSLSLSATAREPLVLHMPDAPPLTFVSFQGGYGMVGDVALAAIVRAGYLSHIHVTPWARAQQRVSRGKNLLIIPLSRTPEREALYTWIVPISSLERAFFSLDAPVANFAEARQRYRRIAVGHGTAQMEILKSEGFSETQIVSLKLGDNPARMLELDRVDAWFTGVPEGLYLWPHSDNRLQMSPVLASTDMYLACSKDCDAQLQEDLRKAV</sequence>
<accession>A0A1H5G6Y1</accession>
<dbReference type="STRING" id="53406.SAMN05421553_4066"/>
<organism evidence="2 3">
    <name type="scientific">Pseudomonas anguilliseptica</name>
    <dbReference type="NCBI Taxonomy" id="53406"/>
    <lineage>
        <taxon>Bacteria</taxon>
        <taxon>Pseudomonadati</taxon>
        <taxon>Pseudomonadota</taxon>
        <taxon>Gammaproteobacteria</taxon>
        <taxon>Pseudomonadales</taxon>
        <taxon>Pseudomonadaceae</taxon>
        <taxon>Pseudomonas</taxon>
    </lineage>
</organism>
<dbReference type="PANTHER" id="PTHR38834">
    <property type="entry name" value="PERIPLASMIC SUBSTRATE BINDING PROTEIN FAMILY 3"/>
    <property type="match status" value="1"/>
</dbReference>
<protein>
    <submittedName>
        <fullName evidence="2">Amino acid ABC transporter substrate-binding protein, PAAT family</fullName>
    </submittedName>
</protein>
<dbReference type="Proteomes" id="UP000242849">
    <property type="component" value="Unassembled WGS sequence"/>
</dbReference>
<dbReference type="Gene3D" id="3.40.190.10">
    <property type="entry name" value="Periplasmic binding protein-like II"/>
    <property type="match status" value="2"/>
</dbReference>
<reference evidence="3" key="1">
    <citation type="submission" date="2016-10" db="EMBL/GenBank/DDBJ databases">
        <authorList>
            <person name="Varghese N."/>
            <person name="Submissions S."/>
        </authorList>
    </citation>
    <scope>NUCLEOTIDE SEQUENCE [LARGE SCALE GENOMIC DNA]</scope>
    <source>
        <strain evidence="3">DSM 12111</strain>
    </source>
</reference>
<gene>
    <name evidence="2" type="ORF">SAMN05421553_4066</name>
</gene>
<evidence type="ECO:0000313" key="2">
    <source>
        <dbReference type="EMBL" id="SEE11492.1"/>
    </source>
</evidence>
<dbReference type="PANTHER" id="PTHR38834:SF3">
    <property type="entry name" value="SOLUTE-BINDING PROTEIN FAMILY 3_N-TERMINAL DOMAIN-CONTAINING PROTEIN"/>
    <property type="match status" value="1"/>
</dbReference>
<evidence type="ECO:0000313" key="3">
    <source>
        <dbReference type="Proteomes" id="UP000242849"/>
    </source>
</evidence>
<dbReference type="AlphaFoldDB" id="A0A1H5G6Y1"/>
<dbReference type="SUPFAM" id="SSF53850">
    <property type="entry name" value="Periplasmic binding protein-like II"/>
    <property type="match status" value="1"/>
</dbReference>
<proteinExistence type="predicted"/>
<feature type="chain" id="PRO_5017308055" evidence="1">
    <location>
        <begin position="22"/>
        <end position="222"/>
    </location>
</feature>
<dbReference type="EMBL" id="FNSC01000001">
    <property type="protein sequence ID" value="SEE11492.1"/>
    <property type="molecule type" value="Genomic_DNA"/>
</dbReference>
<evidence type="ECO:0000256" key="1">
    <source>
        <dbReference type="SAM" id="SignalP"/>
    </source>
</evidence>
<keyword evidence="3" id="KW-1185">Reference proteome</keyword>